<keyword evidence="1" id="KW-1133">Transmembrane helix</keyword>
<evidence type="ECO:0000313" key="3">
    <source>
        <dbReference type="EMBL" id="CAF0919697.1"/>
    </source>
</evidence>
<dbReference type="EMBL" id="CAJNOI010000042">
    <property type="protein sequence ID" value="CAF0919697.1"/>
    <property type="molecule type" value="Genomic_DNA"/>
</dbReference>
<dbReference type="OrthoDB" id="10017783at2759"/>
<feature type="transmembrane region" description="Helical" evidence="1">
    <location>
        <begin position="6"/>
        <end position="25"/>
    </location>
</feature>
<comment type="caution">
    <text evidence="2">The sequence shown here is derived from an EMBL/GenBank/DDBJ whole genome shotgun (WGS) entry which is preliminary data.</text>
</comment>
<keyword evidence="1" id="KW-0472">Membrane</keyword>
<protein>
    <submittedName>
        <fullName evidence="2">Uncharacterized protein</fullName>
    </submittedName>
</protein>
<keyword evidence="4" id="KW-1185">Reference proteome</keyword>
<sequence length="71" mass="8545">MSPIIIRILSLIFLIFFAYPLTIYLHPWWILMQPLGAYDLFSNMINELTTIMHLPRNLSLSIQTGEWWWHL</sequence>
<dbReference type="Proteomes" id="UP000663877">
    <property type="component" value="Unassembled WGS sequence"/>
</dbReference>
<name>A0A813VXB5_9BILA</name>
<evidence type="ECO:0000256" key="1">
    <source>
        <dbReference type="SAM" id="Phobius"/>
    </source>
</evidence>
<dbReference type="Proteomes" id="UP000663832">
    <property type="component" value="Unassembled WGS sequence"/>
</dbReference>
<proteinExistence type="predicted"/>
<evidence type="ECO:0000313" key="4">
    <source>
        <dbReference type="Proteomes" id="UP000663832"/>
    </source>
</evidence>
<dbReference type="AlphaFoldDB" id="A0A813VXB5"/>
<gene>
    <name evidence="3" type="ORF">BJG266_LOCUS11459</name>
    <name evidence="2" type="ORF">QVE165_LOCUS6520</name>
</gene>
<accession>A0A813VXB5</accession>
<dbReference type="EMBL" id="CAJNOM010000027">
    <property type="protein sequence ID" value="CAF0845006.1"/>
    <property type="molecule type" value="Genomic_DNA"/>
</dbReference>
<evidence type="ECO:0000313" key="2">
    <source>
        <dbReference type="EMBL" id="CAF0845006.1"/>
    </source>
</evidence>
<reference evidence="2" key="1">
    <citation type="submission" date="2021-02" db="EMBL/GenBank/DDBJ databases">
        <authorList>
            <person name="Nowell W R."/>
        </authorList>
    </citation>
    <scope>NUCLEOTIDE SEQUENCE</scope>
</reference>
<organism evidence="2 4">
    <name type="scientific">Adineta steineri</name>
    <dbReference type="NCBI Taxonomy" id="433720"/>
    <lineage>
        <taxon>Eukaryota</taxon>
        <taxon>Metazoa</taxon>
        <taxon>Spiralia</taxon>
        <taxon>Gnathifera</taxon>
        <taxon>Rotifera</taxon>
        <taxon>Eurotatoria</taxon>
        <taxon>Bdelloidea</taxon>
        <taxon>Adinetida</taxon>
        <taxon>Adinetidae</taxon>
        <taxon>Adineta</taxon>
    </lineage>
</organism>
<keyword evidence="1" id="KW-0812">Transmembrane</keyword>